<dbReference type="InterPro" id="IPR001845">
    <property type="entry name" value="HTH_ArsR_DNA-bd_dom"/>
</dbReference>
<dbReference type="PANTHER" id="PTHR37318:SF1">
    <property type="entry name" value="BSL7504 PROTEIN"/>
    <property type="match status" value="1"/>
</dbReference>
<organism evidence="3 4">
    <name type="scientific">Plantactinospora mayteni</name>
    <dbReference type="NCBI Taxonomy" id="566021"/>
    <lineage>
        <taxon>Bacteria</taxon>
        <taxon>Bacillati</taxon>
        <taxon>Actinomycetota</taxon>
        <taxon>Actinomycetes</taxon>
        <taxon>Micromonosporales</taxon>
        <taxon>Micromonosporaceae</taxon>
        <taxon>Plantactinospora</taxon>
    </lineage>
</organism>
<dbReference type="Proteomes" id="UP000621500">
    <property type="component" value="Unassembled WGS sequence"/>
</dbReference>
<dbReference type="SUPFAM" id="SSF46785">
    <property type="entry name" value="Winged helix' DNA-binding domain"/>
    <property type="match status" value="1"/>
</dbReference>
<evidence type="ECO:0000256" key="1">
    <source>
        <dbReference type="SAM" id="MobiDB-lite"/>
    </source>
</evidence>
<sequence length="133" mass="14170">MDPQCDEFLHVPARLSIVALLAPATWVDFGFLRDTIGTSDSALSKHVSALAEAGHVTVRKDQQRRARRTFVQLTPDGRRAFQRHAAALEQIVAAARTPAQPTRPDGQPGGPADGAEVVAAVDPSGGTTSRNSY</sequence>
<dbReference type="EMBL" id="BONX01000026">
    <property type="protein sequence ID" value="GIG97412.1"/>
    <property type="molecule type" value="Genomic_DNA"/>
</dbReference>
<name>A0ABQ4ERW0_9ACTN</name>
<dbReference type="InterPro" id="IPR011991">
    <property type="entry name" value="ArsR-like_HTH"/>
</dbReference>
<feature type="region of interest" description="Disordered" evidence="1">
    <location>
        <begin position="94"/>
        <end position="133"/>
    </location>
</feature>
<protein>
    <recommendedName>
        <fullName evidence="2">HTH arsR-type domain-containing protein</fullName>
    </recommendedName>
</protein>
<evidence type="ECO:0000313" key="4">
    <source>
        <dbReference type="Proteomes" id="UP000621500"/>
    </source>
</evidence>
<comment type="caution">
    <text evidence="3">The sequence shown here is derived from an EMBL/GenBank/DDBJ whole genome shotgun (WGS) entry which is preliminary data.</text>
</comment>
<feature type="domain" description="HTH arsR-type" evidence="2">
    <location>
        <begin position="7"/>
        <end position="89"/>
    </location>
</feature>
<gene>
    <name evidence="3" type="ORF">Pma05_39850</name>
</gene>
<proteinExistence type="predicted"/>
<dbReference type="InterPro" id="IPR036388">
    <property type="entry name" value="WH-like_DNA-bd_sf"/>
</dbReference>
<dbReference type="PANTHER" id="PTHR37318">
    <property type="entry name" value="BSL7504 PROTEIN"/>
    <property type="match status" value="1"/>
</dbReference>
<evidence type="ECO:0000313" key="3">
    <source>
        <dbReference type="EMBL" id="GIG97412.1"/>
    </source>
</evidence>
<dbReference type="InterPro" id="IPR027395">
    <property type="entry name" value="WH_DNA-bd_dom"/>
</dbReference>
<feature type="compositionally biased region" description="Low complexity" evidence="1">
    <location>
        <begin position="94"/>
        <end position="106"/>
    </location>
</feature>
<accession>A0ABQ4ERW0</accession>
<keyword evidence="4" id="KW-1185">Reference proteome</keyword>
<dbReference type="Gene3D" id="1.10.10.10">
    <property type="entry name" value="Winged helix-like DNA-binding domain superfamily/Winged helix DNA-binding domain"/>
    <property type="match status" value="1"/>
</dbReference>
<dbReference type="SMART" id="SM00418">
    <property type="entry name" value="HTH_ARSR"/>
    <property type="match status" value="1"/>
</dbReference>
<dbReference type="Pfam" id="PF13601">
    <property type="entry name" value="HTH_34"/>
    <property type="match status" value="1"/>
</dbReference>
<evidence type="ECO:0000259" key="2">
    <source>
        <dbReference type="SMART" id="SM00418"/>
    </source>
</evidence>
<dbReference type="InterPro" id="IPR036390">
    <property type="entry name" value="WH_DNA-bd_sf"/>
</dbReference>
<dbReference type="CDD" id="cd00090">
    <property type="entry name" value="HTH_ARSR"/>
    <property type="match status" value="1"/>
</dbReference>
<reference evidence="3 4" key="1">
    <citation type="submission" date="2021-01" db="EMBL/GenBank/DDBJ databases">
        <title>Whole genome shotgun sequence of Plantactinospora mayteni NBRC 109088.</title>
        <authorList>
            <person name="Komaki H."/>
            <person name="Tamura T."/>
        </authorList>
    </citation>
    <scope>NUCLEOTIDE SEQUENCE [LARGE SCALE GENOMIC DNA]</scope>
    <source>
        <strain evidence="3 4">NBRC 109088</strain>
    </source>
</reference>